<dbReference type="Gene3D" id="3.30.70.1230">
    <property type="entry name" value="Nucleotide cyclase"/>
    <property type="match status" value="1"/>
</dbReference>
<dbReference type="AlphaFoldDB" id="A0A2M8IZF7"/>
<keyword evidence="3" id="KW-1185">Reference proteome</keyword>
<comment type="caution">
    <text evidence="2">The sequence shown here is derived from an EMBL/GenBank/DDBJ whole genome shotgun (WGS) entry which is preliminary data.</text>
</comment>
<dbReference type="EMBL" id="PGTB01000066">
    <property type="protein sequence ID" value="PJE35884.1"/>
    <property type="molecule type" value="Genomic_DNA"/>
</dbReference>
<dbReference type="CDD" id="cd07302">
    <property type="entry name" value="CHD"/>
    <property type="match status" value="1"/>
</dbReference>
<dbReference type="GO" id="GO:0035556">
    <property type="term" value="P:intracellular signal transduction"/>
    <property type="evidence" value="ECO:0007669"/>
    <property type="project" value="InterPro"/>
</dbReference>
<organism evidence="2 3">
    <name type="scientific">Pseudooceanicola lipolyticus</name>
    <dbReference type="NCBI Taxonomy" id="2029104"/>
    <lineage>
        <taxon>Bacteria</taxon>
        <taxon>Pseudomonadati</taxon>
        <taxon>Pseudomonadota</taxon>
        <taxon>Alphaproteobacteria</taxon>
        <taxon>Rhodobacterales</taxon>
        <taxon>Paracoccaceae</taxon>
        <taxon>Pseudooceanicola</taxon>
    </lineage>
</organism>
<dbReference type="OrthoDB" id="9801651at2"/>
<evidence type="ECO:0000313" key="3">
    <source>
        <dbReference type="Proteomes" id="UP000231553"/>
    </source>
</evidence>
<feature type="domain" description="Guanylate cyclase" evidence="1">
    <location>
        <begin position="228"/>
        <end position="359"/>
    </location>
</feature>
<evidence type="ECO:0000313" key="2">
    <source>
        <dbReference type="EMBL" id="PJE35884.1"/>
    </source>
</evidence>
<dbReference type="SMART" id="SM00044">
    <property type="entry name" value="CYCc"/>
    <property type="match status" value="1"/>
</dbReference>
<gene>
    <name evidence="2" type="ORF">CVM52_14785</name>
</gene>
<accession>A0A2M8IZF7</accession>
<sequence>MDETGDLQGQAQALSRWLLNEALGSIGQAPLLEGYCTRLRAAGVSLGRLHVAQRTYHPQFGGFGYSWTPETGLVYEEYAHSDSPSEQWLNSPLYHILSTNLSELRERICAPGYASRFPLMDDLKAQGLTDYFATGVLFDQPPDVAVLDLQERLRGLLISWCSSAPGGFSEAELDVFRALLPELGLALKSASNRRIADDLLRVYLGQDAGARVLSGEFRRGSLRKISAVICYFDLSGFTSLSEQVPGDQVIAMLNDYFGIVVAAVQAAGGNVLKFVGDGLLAMFDQDDPAAAASAALEVAAGLGRQMAAANRRRRAEGLPVTDYTLALHAGEILYGNIGAENRLDFTVIGPAVNLAARLSQMHKALGQTVVMSEAVQAAAAGTPHDLVPLGRYMLRGVSAPQMLYTLYTAPD</sequence>
<dbReference type="PROSITE" id="PS50125">
    <property type="entry name" value="GUANYLATE_CYCLASE_2"/>
    <property type="match status" value="1"/>
</dbReference>
<dbReference type="InterPro" id="IPR001054">
    <property type="entry name" value="A/G_cyclase"/>
</dbReference>
<reference evidence="2 3" key="1">
    <citation type="journal article" date="2018" name="Int. J. Syst. Evol. Microbiol.">
        <title>Pseudooceanicola lipolyticus sp. nov., a marine alphaproteobacterium, reclassification of Oceanicola flagellatus as Pseudooceanicola flagellatus comb. nov. and emended description of the genus Pseudooceanicola.</title>
        <authorList>
            <person name="Huang M.-M."/>
            <person name="Guo L.-L."/>
            <person name="Wu Y.-H."/>
            <person name="Lai Q.-L."/>
            <person name="Shao Z.-Z."/>
            <person name="Wang C.-S."/>
            <person name="Wu M."/>
            <person name="Xu X.-W."/>
        </authorList>
    </citation>
    <scope>NUCLEOTIDE SEQUENCE [LARGE SCALE GENOMIC DNA]</scope>
    <source>
        <strain evidence="2 3">157</strain>
    </source>
</reference>
<name>A0A2M8IZF7_9RHOB</name>
<dbReference type="SUPFAM" id="SSF55073">
    <property type="entry name" value="Nucleotide cyclase"/>
    <property type="match status" value="1"/>
</dbReference>
<dbReference type="PANTHER" id="PTHR43081:SF11">
    <property type="entry name" value="BLR2264 PROTEIN"/>
    <property type="match status" value="1"/>
</dbReference>
<proteinExistence type="predicted"/>
<dbReference type="GO" id="GO:0006171">
    <property type="term" value="P:cAMP biosynthetic process"/>
    <property type="evidence" value="ECO:0007669"/>
    <property type="project" value="TreeGrafter"/>
</dbReference>
<dbReference type="InterPro" id="IPR029787">
    <property type="entry name" value="Nucleotide_cyclase"/>
</dbReference>
<dbReference type="Pfam" id="PF00211">
    <property type="entry name" value="Guanylate_cyc"/>
    <property type="match status" value="1"/>
</dbReference>
<dbReference type="GO" id="GO:0004016">
    <property type="term" value="F:adenylate cyclase activity"/>
    <property type="evidence" value="ECO:0007669"/>
    <property type="project" value="UniProtKB-ARBA"/>
</dbReference>
<dbReference type="PANTHER" id="PTHR43081">
    <property type="entry name" value="ADENYLATE CYCLASE, TERMINAL-DIFFERENTIATION SPECIFIC-RELATED"/>
    <property type="match status" value="1"/>
</dbReference>
<evidence type="ECO:0000259" key="1">
    <source>
        <dbReference type="PROSITE" id="PS50125"/>
    </source>
</evidence>
<dbReference type="RefSeq" id="WP_100163258.1">
    <property type="nucleotide sequence ID" value="NZ_PGTB01000066.1"/>
</dbReference>
<dbReference type="InterPro" id="IPR050697">
    <property type="entry name" value="Adenylyl/Guanylyl_Cyclase_3/4"/>
</dbReference>
<dbReference type="Proteomes" id="UP000231553">
    <property type="component" value="Unassembled WGS sequence"/>
</dbReference>
<protein>
    <submittedName>
        <fullName evidence="2">Adenylate/guanylate cyclase domain-containing protein</fullName>
    </submittedName>
</protein>